<evidence type="ECO:0000259" key="2">
    <source>
        <dbReference type="Pfam" id="PF21047"/>
    </source>
</evidence>
<dbReference type="SUPFAM" id="SSF48371">
    <property type="entry name" value="ARM repeat"/>
    <property type="match status" value="3"/>
</dbReference>
<keyword evidence="7" id="KW-1185">Reference proteome</keyword>
<dbReference type="InterPro" id="IPR048465">
    <property type="entry name" value="Maestro-like_HEAT"/>
</dbReference>
<dbReference type="InParanoid" id="A0A4W3GI94"/>
<organism evidence="6 7">
    <name type="scientific">Callorhinchus milii</name>
    <name type="common">Ghost shark</name>
    <dbReference type="NCBI Taxonomy" id="7868"/>
    <lineage>
        <taxon>Eukaryota</taxon>
        <taxon>Metazoa</taxon>
        <taxon>Chordata</taxon>
        <taxon>Craniata</taxon>
        <taxon>Vertebrata</taxon>
        <taxon>Chondrichthyes</taxon>
        <taxon>Holocephali</taxon>
        <taxon>Chimaeriformes</taxon>
        <taxon>Callorhinchidae</taxon>
        <taxon>Callorhinchus</taxon>
    </lineage>
</organism>
<feature type="domain" description="MROH2B-like HEAT-repeats" evidence="3">
    <location>
        <begin position="254"/>
        <end position="915"/>
    </location>
</feature>
<evidence type="ECO:0000256" key="1">
    <source>
        <dbReference type="ARBA" id="ARBA00022737"/>
    </source>
</evidence>
<evidence type="ECO:0000313" key="7">
    <source>
        <dbReference type="Proteomes" id="UP000314986"/>
    </source>
</evidence>
<dbReference type="OMA" id="HREDFCE"/>
<dbReference type="GO" id="GO:0005737">
    <property type="term" value="C:cytoplasm"/>
    <property type="evidence" value="ECO:0007669"/>
    <property type="project" value="TreeGrafter"/>
</dbReference>
<keyword evidence="1" id="KW-0677">Repeat</keyword>
<dbReference type="InterPro" id="IPR045206">
    <property type="entry name" value="Maestro_heat-like_prot"/>
</dbReference>
<dbReference type="Gene3D" id="1.25.10.10">
    <property type="entry name" value="Leucine-rich Repeat Variant"/>
    <property type="match status" value="4"/>
</dbReference>
<dbReference type="Pfam" id="PF23221">
    <property type="entry name" value="HEAT_MROH2B_1st"/>
    <property type="match status" value="1"/>
</dbReference>
<dbReference type="Ensembl" id="ENSCMIT00000002492.1">
    <property type="protein sequence ID" value="ENSCMIP00000002405.1"/>
    <property type="gene ID" value="ENSCMIG00000001425.1"/>
</dbReference>
<dbReference type="InterPro" id="IPR055408">
    <property type="entry name" value="HEAT_MROH2B-like"/>
</dbReference>
<dbReference type="InterPro" id="IPR055406">
    <property type="entry name" value="HEAT_Maestro"/>
</dbReference>
<dbReference type="InterPro" id="IPR016024">
    <property type="entry name" value="ARM-type_fold"/>
</dbReference>
<protein>
    <recommendedName>
        <fullName evidence="8">Maestro heat-like repeat-containing protein family member 1</fullName>
    </recommendedName>
</protein>
<feature type="domain" description="MROH2B-like N-terminal HEAT-repeats" evidence="4">
    <location>
        <begin position="32"/>
        <end position="250"/>
    </location>
</feature>
<evidence type="ECO:0000313" key="6">
    <source>
        <dbReference type="Ensembl" id="ENSCMIP00000002405.1"/>
    </source>
</evidence>
<feature type="domain" description="Maestro/Maestro-like HEAT-repeats" evidence="5">
    <location>
        <begin position="1371"/>
        <end position="1643"/>
    </location>
</feature>
<reference evidence="7" key="1">
    <citation type="journal article" date="2006" name="Science">
        <title>Ancient noncoding elements conserved in the human genome.</title>
        <authorList>
            <person name="Venkatesh B."/>
            <person name="Kirkness E.F."/>
            <person name="Loh Y.H."/>
            <person name="Halpern A.L."/>
            <person name="Lee A.P."/>
            <person name="Johnson J."/>
            <person name="Dandona N."/>
            <person name="Viswanathan L.D."/>
            <person name="Tay A."/>
            <person name="Venter J.C."/>
            <person name="Strausberg R.L."/>
            <person name="Brenner S."/>
        </authorList>
    </citation>
    <scope>NUCLEOTIDE SEQUENCE [LARGE SCALE GENOMIC DNA]</scope>
</reference>
<dbReference type="GeneTree" id="ENSGT00940000156930"/>
<dbReference type="PANTHER" id="PTHR23120:SF0">
    <property type="entry name" value="MAESTRO HEAT-LIKE REPEAT FAMILY MEMBER 1"/>
    <property type="match status" value="1"/>
</dbReference>
<evidence type="ECO:0000259" key="5">
    <source>
        <dbReference type="Pfam" id="PF23227"/>
    </source>
</evidence>
<evidence type="ECO:0008006" key="8">
    <source>
        <dbReference type="Google" id="ProtNLM"/>
    </source>
</evidence>
<reference evidence="7" key="3">
    <citation type="journal article" date="2014" name="Nature">
        <title>Elephant shark genome provides unique insights into gnathostome evolution.</title>
        <authorList>
            <consortium name="International Elephant Shark Genome Sequencing Consortium"/>
            <person name="Venkatesh B."/>
            <person name="Lee A.P."/>
            <person name="Ravi V."/>
            <person name="Maurya A.K."/>
            <person name="Lian M.M."/>
            <person name="Swann J.B."/>
            <person name="Ohta Y."/>
            <person name="Flajnik M.F."/>
            <person name="Sutoh Y."/>
            <person name="Kasahara M."/>
            <person name="Hoon S."/>
            <person name="Gangu V."/>
            <person name="Roy S.W."/>
            <person name="Irimia M."/>
            <person name="Korzh V."/>
            <person name="Kondrychyn I."/>
            <person name="Lim Z.W."/>
            <person name="Tay B.H."/>
            <person name="Tohari S."/>
            <person name="Kong K.W."/>
            <person name="Ho S."/>
            <person name="Lorente-Galdos B."/>
            <person name="Quilez J."/>
            <person name="Marques-Bonet T."/>
            <person name="Raney B.J."/>
            <person name="Ingham P.W."/>
            <person name="Tay A."/>
            <person name="Hillier L.W."/>
            <person name="Minx P."/>
            <person name="Boehm T."/>
            <person name="Wilson R.K."/>
            <person name="Brenner S."/>
            <person name="Warren W.C."/>
        </authorList>
    </citation>
    <scope>NUCLEOTIDE SEQUENCE [LARGE SCALE GENOMIC DNA]</scope>
</reference>
<dbReference type="PANTHER" id="PTHR23120">
    <property type="entry name" value="MAESTRO-RELATED HEAT DOMAIN-CONTAINING"/>
    <property type="match status" value="1"/>
</dbReference>
<proteinExistence type="predicted"/>
<evidence type="ECO:0000259" key="4">
    <source>
        <dbReference type="Pfam" id="PF23221"/>
    </source>
</evidence>
<dbReference type="Proteomes" id="UP000314986">
    <property type="component" value="Unassembled WGS sequence"/>
</dbReference>
<reference evidence="6" key="5">
    <citation type="submission" date="2025-09" db="UniProtKB">
        <authorList>
            <consortium name="Ensembl"/>
        </authorList>
    </citation>
    <scope>IDENTIFICATION</scope>
</reference>
<evidence type="ECO:0000259" key="3">
    <source>
        <dbReference type="Pfam" id="PF23210"/>
    </source>
</evidence>
<dbReference type="Pfam" id="PF23210">
    <property type="entry name" value="HEAT_Maestro_2"/>
    <property type="match status" value="1"/>
</dbReference>
<dbReference type="InterPro" id="IPR056282">
    <property type="entry name" value="MROH2B-like_N_HEAT"/>
</dbReference>
<reference evidence="6" key="4">
    <citation type="submission" date="2025-08" db="UniProtKB">
        <authorList>
            <consortium name="Ensembl"/>
        </authorList>
    </citation>
    <scope>IDENTIFICATION</scope>
</reference>
<sequence length="1648" mass="185962">MASVNVEDLLVMLMDVTFDEGDIVSNKMCQSLHELGCSHPEAVLLFCREYLLKHKKLLAVHRAVLLKSLKLIVRDTIAYLNRPVAKKLIYLASTEMTKCKDVLPEHQEAASNLLVTLGCRFTNEVLDEMLSMFHQGCVPHFYVVLTLANLCTANVHHIVPMLKPILHTMLTMLPMVTQEKMKWVFCLALGLFSESILAYLSDIDEAPDPTVRKNLFFTEISTAYDILFSVWLPIKESKVGTAVVETIGQLSHLMPYDKLENELSNLIPTVLSMYKKNSSDFCITQGLCGILHAAMERGSEVLELQLESLLLSLHNQICIPVDSANHFTSKNHNEVLCCFKVLTPSFSDQITEFLLLQLEANNEQIRIGTLIALKHLITAVPSSLESKKPRILEGMKLPLLDNNNRVKRMVAQVIYSMANRRYLELEGGKAMVEFIIRQCALPVVETVPNVCIPQSADISDKDIKRLCEVIMNIITTTERMENVLWPFLLEFVVTMRYTNALATVCRCLVHLGTKKQKNEAQDFFLCYVKHPTLPKPHALLTRLLIVASSPYQGKGRGAPALTLLQIMGANIHQAVIKVWEKELPALVDFLMENSEVLMDQQQWEDKLLLVLSRTLEVIADDAWIYQLSEEMIKHVNSYHHYPQEKGFLFKCLGVVLQHTQNRDVVKKNLQEMMQSVQHSEPLEREGVAAGFGYCATTHLDTTLNKLKDYGKLNIFKKTASFFHILKDQSDIEMIKVKSTLILCYGYVILHSPEDLILSRIETDILQNVLNNFNIKILGIKVEIKDLTVKLSLIKTVTLIARAIYSNRQCPTFKFTRRGELLVYMQELIKAEPTEVLKTSIRKSAMNACIFLSKLEPLLKEEDTSELIKICLKSVIALPQPETESLKEDTNVDGENRAMLYNETMTSLQDLLKQILLLDLSPNGFQSVFKHVNIWIKSDKDHEREKAMEITSDLLMFYLEKLHVNNIVTFHNLGVIVGEMIPRCTDPLPIVRQAAIDSLYTLLYIQLRCEGFAVDHRDIIVEHLKTIKSGLDHLNSLLLFRTCADIGKILSKRMPQDQMKDLLFTVFKGLTEEHPNCSCASAIVMNILIRRRGASLEEVPEIIRVLHAQSQYITQEPVARSVTHCISILASQNVPMVLPCLLTYPLPFDKYVSDIWKSLLRDKALAATAIKYLLDNLKLLYDDSKESLLTSNVTSAAAQQPLHVISALREMLADPESEMVVSKLYPQLFSTLLIHLSASVRVQLSKDFLNNPKDRKTTSFLPQLARNVEASNCCVEILQAILTHGKNENEMKLMNDTGVWDLIKNPKRHHEGVSMLARVMSNCAVPHLINIAEQLAPVLVNIHESQRITVAAFFGELLNHSVVSELQLTDTLVGSLLRCLIDTSAAVRWLSVRGLGNAAIGGSNKIEKYSTKLLSAMISVLDEKYEPNNLIVLEAMSGISKVLAKMEKENSNPILLEVALAIQPLFEKDNERVRAAAFMVLGSLIRFGDKQLKPVFMEQIYSSLISLLLHLNDRSSEVIAICKSVLSTVGPIMESICICEIFEELLIETTLEYEEFLCNVSNHLSRDLTEKITFYITGCVPFFSSAQPEIRENAVTFIGFLMKHAPPDFPRSGPADQICNEIITLLLDPIPSVRIKAAKAIILLKFAFF</sequence>
<name>A0A4W3GI94_CALMI</name>
<dbReference type="InterPro" id="IPR011989">
    <property type="entry name" value="ARM-like"/>
</dbReference>
<dbReference type="Pfam" id="PF23227">
    <property type="entry name" value="HEAT_MROH2B_C"/>
    <property type="match status" value="1"/>
</dbReference>
<accession>A0A4W3GI94</accession>
<feature type="domain" description="Maestro-like HEAT-repeats" evidence="2">
    <location>
        <begin position="941"/>
        <end position="1166"/>
    </location>
</feature>
<dbReference type="Pfam" id="PF21047">
    <property type="entry name" value="HEAT_Maestro"/>
    <property type="match status" value="1"/>
</dbReference>
<reference evidence="7" key="2">
    <citation type="journal article" date="2007" name="PLoS Biol.">
        <title>Survey sequencing and comparative analysis of the elephant shark (Callorhinchus milii) genome.</title>
        <authorList>
            <person name="Venkatesh B."/>
            <person name="Kirkness E.F."/>
            <person name="Loh Y.H."/>
            <person name="Halpern A.L."/>
            <person name="Lee A.P."/>
            <person name="Johnson J."/>
            <person name="Dandona N."/>
            <person name="Viswanathan L.D."/>
            <person name="Tay A."/>
            <person name="Venter J.C."/>
            <person name="Strausberg R.L."/>
            <person name="Brenner S."/>
        </authorList>
    </citation>
    <scope>NUCLEOTIDE SEQUENCE [LARGE SCALE GENOMIC DNA]</scope>
</reference>